<proteinExistence type="predicted"/>
<sequence length="94" mass="9896">TQSDGRTLGIGVVRSGRAPLLEEAPVRGVRHMLSGIRGKRAQRIKVSAAATALHQCVQSLHMKMTVYKTSAEAKFRSKATPGRRGAEGGVGADG</sequence>
<gene>
    <name evidence="1" type="ORF">KUCAC02_023866</name>
</gene>
<organism evidence="1 2">
    <name type="scientific">Chaenocephalus aceratus</name>
    <name type="common">Blackfin icefish</name>
    <name type="synonym">Chaenichthys aceratus</name>
    <dbReference type="NCBI Taxonomy" id="36190"/>
    <lineage>
        <taxon>Eukaryota</taxon>
        <taxon>Metazoa</taxon>
        <taxon>Chordata</taxon>
        <taxon>Craniata</taxon>
        <taxon>Vertebrata</taxon>
        <taxon>Euteleostomi</taxon>
        <taxon>Actinopterygii</taxon>
        <taxon>Neopterygii</taxon>
        <taxon>Teleostei</taxon>
        <taxon>Neoteleostei</taxon>
        <taxon>Acanthomorphata</taxon>
        <taxon>Eupercaria</taxon>
        <taxon>Perciformes</taxon>
        <taxon>Notothenioidei</taxon>
        <taxon>Channichthyidae</taxon>
        <taxon>Chaenocephalus</taxon>
    </lineage>
</organism>
<dbReference type="EMBL" id="CM043806">
    <property type="protein sequence ID" value="KAI4812480.1"/>
    <property type="molecule type" value="Genomic_DNA"/>
</dbReference>
<comment type="caution">
    <text evidence="1">The sequence shown here is derived from an EMBL/GenBank/DDBJ whole genome shotgun (WGS) entry which is preliminary data.</text>
</comment>
<protein>
    <submittedName>
        <fullName evidence="1">Uncharacterized protein</fullName>
    </submittedName>
</protein>
<reference evidence="1" key="1">
    <citation type="submission" date="2022-05" db="EMBL/GenBank/DDBJ databases">
        <title>Chromosome-level genome of Chaenocephalus aceratus.</title>
        <authorList>
            <person name="Park H."/>
        </authorList>
    </citation>
    <scope>NUCLEOTIDE SEQUENCE</scope>
    <source>
        <strain evidence="1">KU_202001</strain>
    </source>
</reference>
<dbReference type="Proteomes" id="UP001057452">
    <property type="component" value="Chromosome 22"/>
</dbReference>
<keyword evidence="2" id="KW-1185">Reference proteome</keyword>
<feature type="non-terminal residue" evidence="1">
    <location>
        <position position="1"/>
    </location>
</feature>
<accession>A0ACB9WHZ5</accession>
<evidence type="ECO:0000313" key="2">
    <source>
        <dbReference type="Proteomes" id="UP001057452"/>
    </source>
</evidence>
<feature type="non-terminal residue" evidence="1">
    <location>
        <position position="94"/>
    </location>
</feature>
<evidence type="ECO:0000313" key="1">
    <source>
        <dbReference type="EMBL" id="KAI4812480.1"/>
    </source>
</evidence>
<name>A0ACB9WHZ5_CHAAC</name>